<sequence>SHLWEEPIRINHYSSGTGILYRTSDRVIWLDKKLDAAVILVTGDNPLPNDTLEFIRERRHLRIGVEIGWVGFPIVSPNDLCFFTGKISCWLKKYRTYLVDGVAISGVSGGPAINTTSTGIRIIGAVSAYLPNRVGATPGLAMISHVDHYQKVIKAIKDWDDAKKKQENSTPELITEE</sequence>
<feature type="non-terminal residue" evidence="1">
    <location>
        <position position="1"/>
    </location>
</feature>
<reference evidence="1" key="1">
    <citation type="journal article" date="2014" name="Front. Microbiol.">
        <title>High frequency of phylogenetically diverse reductive dehalogenase-homologous genes in deep subseafloor sedimentary metagenomes.</title>
        <authorList>
            <person name="Kawai M."/>
            <person name="Futagami T."/>
            <person name="Toyoda A."/>
            <person name="Takaki Y."/>
            <person name="Nishi S."/>
            <person name="Hori S."/>
            <person name="Arai W."/>
            <person name="Tsubouchi T."/>
            <person name="Morono Y."/>
            <person name="Uchiyama I."/>
            <person name="Ito T."/>
            <person name="Fujiyama A."/>
            <person name="Inagaki F."/>
            <person name="Takami H."/>
        </authorList>
    </citation>
    <scope>NUCLEOTIDE SEQUENCE</scope>
    <source>
        <strain evidence="1">Expedition CK06-06</strain>
    </source>
</reference>
<dbReference type="AlphaFoldDB" id="X1HGK9"/>
<proteinExistence type="predicted"/>
<accession>X1HGK9</accession>
<dbReference type="InterPro" id="IPR009003">
    <property type="entry name" value="Peptidase_S1_PA"/>
</dbReference>
<protein>
    <recommendedName>
        <fullName evidence="2">Serine protease</fullName>
    </recommendedName>
</protein>
<organism evidence="1">
    <name type="scientific">marine sediment metagenome</name>
    <dbReference type="NCBI Taxonomy" id="412755"/>
    <lineage>
        <taxon>unclassified sequences</taxon>
        <taxon>metagenomes</taxon>
        <taxon>ecological metagenomes</taxon>
    </lineage>
</organism>
<comment type="caution">
    <text evidence="1">The sequence shown here is derived from an EMBL/GenBank/DDBJ whole genome shotgun (WGS) entry which is preliminary data.</text>
</comment>
<dbReference type="EMBL" id="BARU01032219">
    <property type="protein sequence ID" value="GAH68567.1"/>
    <property type="molecule type" value="Genomic_DNA"/>
</dbReference>
<gene>
    <name evidence="1" type="ORF">S03H2_50842</name>
</gene>
<evidence type="ECO:0008006" key="2">
    <source>
        <dbReference type="Google" id="ProtNLM"/>
    </source>
</evidence>
<evidence type="ECO:0000313" key="1">
    <source>
        <dbReference type="EMBL" id="GAH68567.1"/>
    </source>
</evidence>
<dbReference type="SUPFAM" id="SSF50494">
    <property type="entry name" value="Trypsin-like serine proteases"/>
    <property type="match status" value="1"/>
</dbReference>
<name>X1HGK9_9ZZZZ</name>